<accession>A0ABS8D8Y8</accession>
<dbReference type="InterPro" id="IPR011051">
    <property type="entry name" value="RmlC_Cupin_sf"/>
</dbReference>
<reference evidence="3" key="1">
    <citation type="submission" date="2021-10" db="EMBL/GenBank/DDBJ databases">
        <title>The complete genome sequence of Leeia sp. TBRC 13508.</title>
        <authorList>
            <person name="Charoenyingcharoen P."/>
            <person name="Yukphan P."/>
        </authorList>
    </citation>
    <scope>NUCLEOTIDE SEQUENCE</scope>
    <source>
        <strain evidence="3">TBRC 13508</strain>
    </source>
</reference>
<keyword evidence="4" id="KW-1185">Reference proteome</keyword>
<dbReference type="RefSeq" id="WP_227181497.1">
    <property type="nucleotide sequence ID" value="NZ_JAJBZT010000008.1"/>
</dbReference>
<dbReference type="SUPFAM" id="SSF51182">
    <property type="entry name" value="RmlC-like cupins"/>
    <property type="match status" value="1"/>
</dbReference>
<keyword evidence="1" id="KW-0479">Metal-binding</keyword>
<organism evidence="3 4">
    <name type="scientific">Leeia speluncae</name>
    <dbReference type="NCBI Taxonomy" id="2884804"/>
    <lineage>
        <taxon>Bacteria</taxon>
        <taxon>Pseudomonadati</taxon>
        <taxon>Pseudomonadota</taxon>
        <taxon>Betaproteobacteria</taxon>
        <taxon>Neisseriales</taxon>
        <taxon>Leeiaceae</taxon>
        <taxon>Leeia</taxon>
    </lineage>
</organism>
<dbReference type="Gene3D" id="2.60.120.10">
    <property type="entry name" value="Jelly Rolls"/>
    <property type="match status" value="1"/>
</dbReference>
<dbReference type="EMBL" id="JAJBZT010000008">
    <property type="protein sequence ID" value="MCB6184688.1"/>
    <property type="molecule type" value="Genomic_DNA"/>
</dbReference>
<proteinExistence type="predicted"/>
<comment type="caution">
    <text evidence="3">The sequence shown here is derived from an EMBL/GenBank/DDBJ whole genome shotgun (WGS) entry which is preliminary data.</text>
</comment>
<evidence type="ECO:0000259" key="2">
    <source>
        <dbReference type="Pfam" id="PF07883"/>
    </source>
</evidence>
<name>A0ABS8D8Y8_9NEIS</name>
<dbReference type="InterPro" id="IPR014710">
    <property type="entry name" value="RmlC-like_jellyroll"/>
</dbReference>
<dbReference type="Proteomes" id="UP001165395">
    <property type="component" value="Unassembled WGS sequence"/>
</dbReference>
<sequence>MSTNNQLGELKVITAETESSFWQPLPGHGFASVRVSPNFIKMDQSCSFGTQMLYPGNYVREHNHPNNEEILHFIEGSGKAYLDGEEFILQPGVTVYIGKGRNHKLVNDSDAELRWVWFMTPNGLENFFEQAGMPRTVGEETPEPFERSATVKKIEENTVF</sequence>
<evidence type="ECO:0000256" key="1">
    <source>
        <dbReference type="ARBA" id="ARBA00022723"/>
    </source>
</evidence>
<dbReference type="PANTHER" id="PTHR35848">
    <property type="entry name" value="OXALATE-BINDING PROTEIN"/>
    <property type="match status" value="1"/>
</dbReference>
<evidence type="ECO:0000313" key="3">
    <source>
        <dbReference type="EMBL" id="MCB6184688.1"/>
    </source>
</evidence>
<feature type="domain" description="Cupin type-2" evidence="2">
    <location>
        <begin position="51"/>
        <end position="118"/>
    </location>
</feature>
<gene>
    <name evidence="3" type="ORF">LIN78_14160</name>
</gene>
<evidence type="ECO:0000313" key="4">
    <source>
        <dbReference type="Proteomes" id="UP001165395"/>
    </source>
</evidence>
<protein>
    <submittedName>
        <fullName evidence="3">Cupin domain-containing protein</fullName>
    </submittedName>
</protein>
<dbReference type="Pfam" id="PF07883">
    <property type="entry name" value="Cupin_2"/>
    <property type="match status" value="1"/>
</dbReference>
<dbReference type="PANTHER" id="PTHR35848:SF6">
    <property type="entry name" value="CUPIN TYPE-2 DOMAIN-CONTAINING PROTEIN"/>
    <property type="match status" value="1"/>
</dbReference>
<dbReference type="InterPro" id="IPR013096">
    <property type="entry name" value="Cupin_2"/>
</dbReference>
<dbReference type="InterPro" id="IPR051610">
    <property type="entry name" value="GPI/OXD"/>
</dbReference>